<keyword evidence="2" id="KW-1185">Reference proteome</keyword>
<dbReference type="Proteomes" id="UP001151760">
    <property type="component" value="Unassembled WGS sequence"/>
</dbReference>
<dbReference type="EMBL" id="BQNB010015045">
    <property type="protein sequence ID" value="GJT35369.1"/>
    <property type="molecule type" value="Genomic_DNA"/>
</dbReference>
<name>A0ABQ5DE54_9ASTR</name>
<sequence length="193" mass="21885">MMNNPIIRLLPRLTGSRNPSDLRLLILIGIRDNMDFFKPPQTELLVGRHSTYSKAPARVYRTRVFILKNCFNATTSDRLDLLSHEGSSIRLRSPVGCLSRKYSTSVSKTKAATYESNGLRMVLNIWSPCKVTALRFERTSRDMLLLLVQKEGQPHSTGHISGRSQEGPDKDVNTAKEEMKWIVKEGLCYDPGY</sequence>
<evidence type="ECO:0000313" key="2">
    <source>
        <dbReference type="Proteomes" id="UP001151760"/>
    </source>
</evidence>
<organism evidence="1 2">
    <name type="scientific">Tanacetum coccineum</name>
    <dbReference type="NCBI Taxonomy" id="301880"/>
    <lineage>
        <taxon>Eukaryota</taxon>
        <taxon>Viridiplantae</taxon>
        <taxon>Streptophyta</taxon>
        <taxon>Embryophyta</taxon>
        <taxon>Tracheophyta</taxon>
        <taxon>Spermatophyta</taxon>
        <taxon>Magnoliopsida</taxon>
        <taxon>eudicotyledons</taxon>
        <taxon>Gunneridae</taxon>
        <taxon>Pentapetalae</taxon>
        <taxon>asterids</taxon>
        <taxon>campanulids</taxon>
        <taxon>Asterales</taxon>
        <taxon>Asteraceae</taxon>
        <taxon>Asteroideae</taxon>
        <taxon>Anthemideae</taxon>
        <taxon>Anthemidinae</taxon>
        <taxon>Tanacetum</taxon>
    </lineage>
</organism>
<reference evidence="1" key="2">
    <citation type="submission" date="2022-01" db="EMBL/GenBank/DDBJ databases">
        <authorList>
            <person name="Yamashiro T."/>
            <person name="Shiraishi A."/>
            <person name="Satake H."/>
            <person name="Nakayama K."/>
        </authorList>
    </citation>
    <scope>NUCLEOTIDE SEQUENCE</scope>
</reference>
<accession>A0ABQ5DE54</accession>
<protein>
    <submittedName>
        <fullName evidence="1">Uncharacterized protein</fullName>
    </submittedName>
</protein>
<evidence type="ECO:0000313" key="1">
    <source>
        <dbReference type="EMBL" id="GJT35369.1"/>
    </source>
</evidence>
<gene>
    <name evidence="1" type="ORF">Tco_0925788</name>
</gene>
<reference evidence="1" key="1">
    <citation type="journal article" date="2022" name="Int. J. Mol. Sci.">
        <title>Draft Genome of Tanacetum Coccineum: Genomic Comparison of Closely Related Tanacetum-Family Plants.</title>
        <authorList>
            <person name="Yamashiro T."/>
            <person name="Shiraishi A."/>
            <person name="Nakayama K."/>
            <person name="Satake H."/>
        </authorList>
    </citation>
    <scope>NUCLEOTIDE SEQUENCE</scope>
</reference>
<proteinExistence type="predicted"/>
<comment type="caution">
    <text evidence="1">The sequence shown here is derived from an EMBL/GenBank/DDBJ whole genome shotgun (WGS) entry which is preliminary data.</text>
</comment>